<dbReference type="GO" id="GO:0016787">
    <property type="term" value="F:hydrolase activity"/>
    <property type="evidence" value="ECO:0007669"/>
    <property type="project" value="UniProtKB-KW"/>
</dbReference>
<evidence type="ECO:0000256" key="7">
    <source>
        <dbReference type="ARBA" id="ARBA00022842"/>
    </source>
</evidence>
<dbReference type="SUPFAM" id="SSF143430">
    <property type="entry name" value="TTP0101/SSO1404-like"/>
    <property type="match status" value="1"/>
</dbReference>
<dbReference type="KEGG" id="faf:OE104_00310"/>
<evidence type="ECO:0000313" key="11">
    <source>
        <dbReference type="Proteomes" id="UP001164718"/>
    </source>
</evidence>
<dbReference type="RefSeq" id="WP_275417643.1">
    <property type="nucleotide sequence ID" value="NZ_CP106878.1"/>
</dbReference>
<feature type="binding site" evidence="9">
    <location>
        <position position="8"/>
    </location>
    <ligand>
        <name>Mg(2+)</name>
        <dbReference type="ChEBI" id="CHEBI:18420"/>
        <note>catalytic</note>
    </ligand>
</feature>
<evidence type="ECO:0000256" key="9">
    <source>
        <dbReference type="HAMAP-Rule" id="MF_01471"/>
    </source>
</evidence>
<comment type="similarity">
    <text evidence="2 9">Belongs to the CRISPR-associated endoribonuclease Cas2 protein family.</text>
</comment>
<keyword evidence="7 9" id="KW-0460">Magnesium</keyword>
<evidence type="ECO:0000256" key="5">
    <source>
        <dbReference type="ARBA" id="ARBA00022759"/>
    </source>
</evidence>
<keyword evidence="3 9" id="KW-0540">Nuclease</keyword>
<comment type="subunit">
    <text evidence="9">Homodimer, forms a heterotetramer with a Cas1 homodimer.</text>
</comment>
<dbReference type="Proteomes" id="UP001164718">
    <property type="component" value="Chromosome"/>
</dbReference>
<gene>
    <name evidence="9 10" type="primary">cas2</name>
    <name evidence="10" type="ORF">OE104_00310</name>
</gene>
<dbReference type="InterPro" id="IPR019199">
    <property type="entry name" value="Virulence_VapD/CRISPR_Cas2"/>
</dbReference>
<dbReference type="HAMAP" id="MF_01471">
    <property type="entry name" value="Cas2"/>
    <property type="match status" value="1"/>
</dbReference>
<keyword evidence="8 9" id="KW-0051">Antiviral defense</keyword>
<dbReference type="NCBIfam" id="TIGR01573">
    <property type="entry name" value="cas2"/>
    <property type="match status" value="1"/>
</dbReference>
<keyword evidence="5 9" id="KW-0255">Endonuclease</keyword>
<accession>A0A9E8LUR1</accession>
<evidence type="ECO:0000256" key="3">
    <source>
        <dbReference type="ARBA" id="ARBA00022722"/>
    </source>
</evidence>
<evidence type="ECO:0000256" key="2">
    <source>
        <dbReference type="ARBA" id="ARBA00009959"/>
    </source>
</evidence>
<evidence type="ECO:0000313" key="10">
    <source>
        <dbReference type="EMBL" id="WAA09861.1"/>
    </source>
</evidence>
<dbReference type="AlphaFoldDB" id="A0A9E8LUR1"/>
<dbReference type="EMBL" id="CP106878">
    <property type="protein sequence ID" value="WAA09861.1"/>
    <property type="molecule type" value="Genomic_DNA"/>
</dbReference>
<dbReference type="Pfam" id="PF09827">
    <property type="entry name" value="CRISPR_Cas2"/>
    <property type="match status" value="1"/>
</dbReference>
<dbReference type="GO" id="GO:0051607">
    <property type="term" value="P:defense response to virus"/>
    <property type="evidence" value="ECO:0007669"/>
    <property type="project" value="UniProtKB-UniRule"/>
</dbReference>
<comment type="cofactor">
    <cofactor evidence="1 9">
        <name>Mg(2+)</name>
        <dbReference type="ChEBI" id="CHEBI:18420"/>
    </cofactor>
</comment>
<dbReference type="GO" id="GO:0004521">
    <property type="term" value="F:RNA endonuclease activity"/>
    <property type="evidence" value="ECO:0007669"/>
    <property type="project" value="InterPro"/>
</dbReference>
<dbReference type="GO" id="GO:0043571">
    <property type="term" value="P:maintenance of CRISPR repeat elements"/>
    <property type="evidence" value="ECO:0007669"/>
    <property type="project" value="UniProtKB-UniRule"/>
</dbReference>
<name>A0A9E8LUR1_9BACI</name>
<evidence type="ECO:0000256" key="6">
    <source>
        <dbReference type="ARBA" id="ARBA00022801"/>
    </source>
</evidence>
<evidence type="ECO:0000256" key="1">
    <source>
        <dbReference type="ARBA" id="ARBA00001946"/>
    </source>
</evidence>
<evidence type="ECO:0000256" key="4">
    <source>
        <dbReference type="ARBA" id="ARBA00022723"/>
    </source>
</evidence>
<dbReference type="GO" id="GO:0046872">
    <property type="term" value="F:metal ion binding"/>
    <property type="evidence" value="ECO:0007669"/>
    <property type="project" value="UniProtKB-UniRule"/>
</dbReference>
<evidence type="ECO:0000256" key="8">
    <source>
        <dbReference type="ARBA" id="ARBA00023118"/>
    </source>
</evidence>
<keyword evidence="4 9" id="KW-0479">Metal-binding</keyword>
<reference evidence="10" key="1">
    <citation type="submission" date="2022-09" db="EMBL/GenBank/DDBJ databases">
        <title>Complete Genomes of Fervidibacillus albus and Fervidibacillus halotolerans isolated from tidal flat sediments.</title>
        <authorList>
            <person name="Kwon K.K."/>
            <person name="Yang S.-H."/>
            <person name="Park M.J."/>
            <person name="Oh H.-M."/>
        </authorList>
    </citation>
    <scope>NUCLEOTIDE SEQUENCE</scope>
    <source>
        <strain evidence="10">MEBiC13591</strain>
    </source>
</reference>
<dbReference type="InterPro" id="IPR021127">
    <property type="entry name" value="CRISPR_associated_Cas2"/>
</dbReference>
<protein>
    <recommendedName>
        <fullName evidence="9">CRISPR-associated endoribonuclease Cas2</fullName>
        <ecNumber evidence="9">3.1.-.-</ecNumber>
    </recommendedName>
</protein>
<keyword evidence="11" id="KW-1185">Reference proteome</keyword>
<proteinExistence type="inferred from homology"/>
<comment type="function">
    <text evidence="9">CRISPR (clustered regularly interspaced short palindromic repeat), is an adaptive immune system that provides protection against mobile genetic elements (viruses, transposable elements and conjugative plasmids). CRISPR clusters contain sequences complementary to antecedent mobile elements and target invading nucleic acids. CRISPR clusters are transcribed and processed into CRISPR RNA (crRNA). Functions as a ssRNA-specific endoribonuclease. Involved in the integration of spacer DNA into the CRISPR cassette.</text>
</comment>
<keyword evidence="6 9" id="KW-0378">Hydrolase</keyword>
<dbReference type="EC" id="3.1.-.-" evidence="9"/>
<sequence length="102" mass="12057">MRLLVFFDLPMNTKEEKRIYIKFRKFLIEDGFMMLQFSVYAKIFPNRISLVQYVESLKRNLPKKGSVRAMAITEKQYENMLILVGGKTMQEQTVSDEPMVIL</sequence>
<organism evidence="10 11">
    <name type="scientific">Fervidibacillus albus</name>
    <dbReference type="NCBI Taxonomy" id="2980026"/>
    <lineage>
        <taxon>Bacteria</taxon>
        <taxon>Bacillati</taxon>
        <taxon>Bacillota</taxon>
        <taxon>Bacilli</taxon>
        <taxon>Bacillales</taxon>
        <taxon>Bacillaceae</taxon>
        <taxon>Fervidibacillus</taxon>
    </lineage>
</organism>